<evidence type="ECO:0000256" key="2">
    <source>
        <dbReference type="ARBA" id="ARBA00022679"/>
    </source>
</evidence>
<protein>
    <recommendedName>
        <fullName evidence="7">Acetyl-CoA hydrolase</fullName>
    </recommendedName>
</protein>
<dbReference type="Gene3D" id="3.30.750.70">
    <property type="entry name" value="4-hydroxybutyrate coenzyme like domains"/>
    <property type="match status" value="1"/>
</dbReference>
<dbReference type="Pfam" id="PF02550">
    <property type="entry name" value="AcetylCoA_hydro"/>
    <property type="match status" value="1"/>
</dbReference>
<gene>
    <name evidence="5" type="ORF">C9374_009753</name>
</gene>
<dbReference type="InterPro" id="IPR003702">
    <property type="entry name" value="ActCoA_hydro_N"/>
</dbReference>
<proteinExistence type="inferred from homology"/>
<comment type="similarity">
    <text evidence="1">Belongs to the acetyl-CoA hydrolase/transferase family.</text>
</comment>
<dbReference type="PANTHER" id="PTHR21432">
    <property type="entry name" value="ACETYL-COA HYDROLASE-RELATED"/>
    <property type="match status" value="1"/>
</dbReference>
<dbReference type="InterPro" id="IPR026888">
    <property type="entry name" value="AcetylCoA_hyd_C"/>
</dbReference>
<dbReference type="Proteomes" id="UP000816034">
    <property type="component" value="Unassembled WGS sequence"/>
</dbReference>
<name>A0AA88H5J1_NAELO</name>
<dbReference type="GO" id="GO:0006083">
    <property type="term" value="P:acetate metabolic process"/>
    <property type="evidence" value="ECO:0007669"/>
    <property type="project" value="InterPro"/>
</dbReference>
<evidence type="ECO:0000259" key="4">
    <source>
        <dbReference type="Pfam" id="PF13336"/>
    </source>
</evidence>
<dbReference type="RefSeq" id="XP_044555070.1">
    <property type="nucleotide sequence ID" value="XM_044699975.1"/>
</dbReference>
<dbReference type="Pfam" id="PF13336">
    <property type="entry name" value="AcetylCoA_hyd_C"/>
    <property type="match status" value="1"/>
</dbReference>
<dbReference type="GO" id="GO:0008775">
    <property type="term" value="F:acetate CoA-transferase activity"/>
    <property type="evidence" value="ECO:0007669"/>
    <property type="project" value="InterPro"/>
</dbReference>
<keyword evidence="6" id="KW-1185">Reference proteome</keyword>
<keyword evidence="2" id="KW-0808">Transferase</keyword>
<dbReference type="PANTHER" id="PTHR21432:SF20">
    <property type="entry name" value="ACETYL-COA HYDROLASE"/>
    <property type="match status" value="1"/>
</dbReference>
<sequence>MKRSITSIKSHHKRVTRNNLAHNANGFLNSVITTTSQIRSLLLSSQNTTKETNIPFQQKLLSVEEALHRNIHEGDRVFLQTGCGVPKYLVKHLKCLITPSKPFQKKIEIVGLHLNYYPNDQPPHLQFEYLPYFHTSSIFMGPHERRALQECHLHASEENAPVDYIPIFLSEAPMLFKSSKYPIDVALIQVSPPDSHGYCSLGPSVDVSVAAVQSARRVVAQINPQCPRTHGDGFVHVNHIDAFVEHSEEISELLLPEEASLSKEEQEANKNIGEFVAKLTPNRACLQLGIGALPNAICSSLIHHQDLGIHSETFSDGILQIIESGAVTNKYKTIHPGHSVCSFVMGSRKLYDFIDDNPEVIFRTADYVNDGTHIRMNSNVVAINSAIEIDITGQVCADSIGTHMYSGVGGQLDFMSSSAKSEGGKPIIAIHSCTKKGDSKIVSTLKQGSGVVTTRAHVHYVCTEYGIAELYGKSMKDRAQELIRVAHPKHRERLVREAREFYGFNLKD</sequence>
<organism evidence="5 6">
    <name type="scientific">Naegleria lovaniensis</name>
    <name type="common">Amoeba</name>
    <dbReference type="NCBI Taxonomy" id="51637"/>
    <lineage>
        <taxon>Eukaryota</taxon>
        <taxon>Discoba</taxon>
        <taxon>Heterolobosea</taxon>
        <taxon>Tetramitia</taxon>
        <taxon>Eutetramitia</taxon>
        <taxon>Vahlkampfiidae</taxon>
        <taxon>Naegleria</taxon>
    </lineage>
</organism>
<dbReference type="InterPro" id="IPR037171">
    <property type="entry name" value="NagB/RpiA_transferase-like"/>
</dbReference>
<dbReference type="AlphaFoldDB" id="A0AA88H5J1"/>
<dbReference type="GeneID" id="68102207"/>
<evidence type="ECO:0000256" key="1">
    <source>
        <dbReference type="ARBA" id="ARBA00009632"/>
    </source>
</evidence>
<feature type="domain" description="Acetyl-CoA hydrolase/transferase C-terminal" evidence="4">
    <location>
        <begin position="346"/>
        <end position="498"/>
    </location>
</feature>
<accession>A0AA88H5J1</accession>
<reference evidence="5 6" key="1">
    <citation type="journal article" date="2018" name="BMC Genomics">
        <title>The genome of Naegleria lovaniensis, the basis for a comparative approach to unravel pathogenicity factors of the human pathogenic amoeba N. fowleri.</title>
        <authorList>
            <person name="Liechti N."/>
            <person name="Schurch N."/>
            <person name="Bruggmann R."/>
            <person name="Wittwer M."/>
        </authorList>
    </citation>
    <scope>NUCLEOTIDE SEQUENCE [LARGE SCALE GENOMIC DNA]</scope>
    <source>
        <strain evidence="5 6">ATCC 30569</strain>
    </source>
</reference>
<evidence type="ECO:0000259" key="3">
    <source>
        <dbReference type="Pfam" id="PF02550"/>
    </source>
</evidence>
<comment type="caution">
    <text evidence="5">The sequence shown here is derived from an EMBL/GenBank/DDBJ whole genome shotgun (WGS) entry which is preliminary data.</text>
</comment>
<dbReference type="InterPro" id="IPR046433">
    <property type="entry name" value="ActCoA_hydro"/>
</dbReference>
<evidence type="ECO:0000313" key="5">
    <source>
        <dbReference type="EMBL" id="KAG2393176.1"/>
    </source>
</evidence>
<dbReference type="Gene3D" id="3.40.1080.10">
    <property type="entry name" value="Glutaconate Coenzyme A-transferase"/>
    <property type="match status" value="1"/>
</dbReference>
<dbReference type="SUPFAM" id="SSF100950">
    <property type="entry name" value="NagB/RpiA/CoA transferase-like"/>
    <property type="match status" value="2"/>
</dbReference>
<dbReference type="Gene3D" id="3.40.1080.20">
    <property type="entry name" value="Acetyl-CoA hydrolase/transferase C-terminal domain"/>
    <property type="match status" value="1"/>
</dbReference>
<dbReference type="EMBL" id="PYSW02000003">
    <property type="protein sequence ID" value="KAG2393176.1"/>
    <property type="molecule type" value="Genomic_DNA"/>
</dbReference>
<evidence type="ECO:0000313" key="6">
    <source>
        <dbReference type="Proteomes" id="UP000816034"/>
    </source>
</evidence>
<evidence type="ECO:0008006" key="7">
    <source>
        <dbReference type="Google" id="ProtNLM"/>
    </source>
</evidence>
<dbReference type="InterPro" id="IPR038460">
    <property type="entry name" value="AcetylCoA_hyd_C_sf"/>
</dbReference>
<feature type="domain" description="Acetyl-CoA hydrolase/transferase N-terminal" evidence="3">
    <location>
        <begin position="69"/>
        <end position="250"/>
    </location>
</feature>